<accession>A0A2P2HW13</accession>
<dbReference type="InterPro" id="IPR001619">
    <property type="entry name" value="Sec1-like"/>
</dbReference>
<dbReference type="FunFam" id="3.90.830.10:FF:000001">
    <property type="entry name" value="syntaxin-binding protein 1 isoform X2"/>
    <property type="match status" value="1"/>
</dbReference>
<dbReference type="InterPro" id="IPR027482">
    <property type="entry name" value="Sec1-like_dom2"/>
</dbReference>
<protein>
    <submittedName>
        <fullName evidence="4">Protein ROP-like</fullName>
    </submittedName>
</protein>
<name>A0A2P2HW13_9CRUS</name>
<proteinExistence type="evidence at transcript level"/>
<dbReference type="GO" id="GO:0051650">
    <property type="term" value="P:establishment of vesicle localization"/>
    <property type="evidence" value="ECO:0007669"/>
    <property type="project" value="UniProtKB-ARBA"/>
</dbReference>
<evidence type="ECO:0000256" key="3">
    <source>
        <dbReference type="ARBA" id="ARBA00022927"/>
    </source>
</evidence>
<reference evidence="5" key="1">
    <citation type="submission" date="2017-11" db="EMBL/GenBank/DDBJ databases">
        <title>The sensing device of the deep-sea amphipod.</title>
        <authorList>
            <person name="Kobayashi H."/>
            <person name="Nagahama T."/>
            <person name="Arai W."/>
            <person name="Sasagawa Y."/>
            <person name="Umeda M."/>
            <person name="Hayashi T."/>
            <person name="Nikaido I."/>
            <person name="Watanabe H."/>
            <person name="Oguri K."/>
            <person name="Kitazato H."/>
            <person name="Fujioka K."/>
            <person name="Kido Y."/>
            <person name="Takami H."/>
        </authorList>
    </citation>
    <scope>NUCLEOTIDE SEQUENCE</scope>
    <source>
        <tissue evidence="5">Whole body</tissue>
    </source>
</reference>
<dbReference type="Gene3D" id="1.25.40.60">
    <property type="match status" value="1"/>
</dbReference>
<dbReference type="SUPFAM" id="SSF56815">
    <property type="entry name" value="Sec1/munc18-like (SM) proteins"/>
    <property type="match status" value="1"/>
</dbReference>
<dbReference type="PANTHER" id="PTHR11679">
    <property type="entry name" value="VESICLE PROTEIN SORTING-ASSOCIATED"/>
    <property type="match status" value="1"/>
</dbReference>
<dbReference type="InterPro" id="IPR043154">
    <property type="entry name" value="Sec-1-like_dom1"/>
</dbReference>
<dbReference type="InterPro" id="IPR036045">
    <property type="entry name" value="Sec1-like_sf"/>
</dbReference>
<evidence type="ECO:0000313" key="5">
    <source>
        <dbReference type="EMBL" id="LAC20227.1"/>
    </source>
</evidence>
<dbReference type="Gene3D" id="3.40.50.2060">
    <property type="match status" value="1"/>
</dbReference>
<dbReference type="GO" id="GO:0015031">
    <property type="term" value="P:protein transport"/>
    <property type="evidence" value="ECO:0007669"/>
    <property type="project" value="UniProtKB-KW"/>
</dbReference>
<dbReference type="GO" id="GO:0016192">
    <property type="term" value="P:vesicle-mediated transport"/>
    <property type="evidence" value="ECO:0007669"/>
    <property type="project" value="InterPro"/>
</dbReference>
<dbReference type="Gene3D" id="3.40.50.1910">
    <property type="match status" value="1"/>
</dbReference>
<dbReference type="PIRSF" id="PIRSF005715">
    <property type="entry name" value="VPS45_Sec1"/>
    <property type="match status" value="1"/>
</dbReference>
<dbReference type="FunFam" id="3.40.50.2060:FF:000001">
    <property type="entry name" value="syntaxin-binding protein 1 isoform X2"/>
    <property type="match status" value="1"/>
</dbReference>
<dbReference type="EMBL" id="IACF01000165">
    <property type="protein sequence ID" value="LAB65971.1"/>
    <property type="molecule type" value="mRNA"/>
</dbReference>
<reference evidence="4" key="2">
    <citation type="journal article" date="2018" name="Biosci. Biotechnol. Biochem.">
        <title>Polysaccharide hydrolase of the hadal zone amphipods Hirondellea gigas.</title>
        <authorList>
            <person name="Kobayashi H."/>
            <person name="Nagahama T."/>
            <person name="Arai W."/>
            <person name="Sasagawa Y."/>
            <person name="Umeda M."/>
            <person name="Hayashi T."/>
            <person name="Nikaido I."/>
            <person name="Watanabe H."/>
            <person name="Oguri K."/>
            <person name="Kitazato H."/>
            <person name="Fujioka K."/>
            <person name="Kido Y."/>
            <person name="Takami H."/>
        </authorList>
    </citation>
    <scope>NUCLEOTIDE SEQUENCE</scope>
    <source>
        <tissue evidence="4">Whole body</tissue>
    </source>
</reference>
<sequence>MVLKQLVGDKIMKEVIKSKKVRPTTALGEKSSQHQDWRVLVVDKLAMRMVSTCLKMHLISAEGITIVEDINKRREPLPLLEAVYLIQPTKDSISGLEQDFITSSKAMYKCAHVYFTETCPEEMFNELCKQPAAKYIKTLKEINIAFLPYEGQIFSLDYPEAFPKLYNSQNVQARTNMMERMAEQIATLCATLGEYPAVRFRLEQERNAELAQLVQQKLDAYKADDPTMGAGPEKARSQLLLLDRGFDCVTPLLHELTFQAMAYDLLDIQNDVYKYEASKGEPEKEVLLDESDDIWTENRHKHIAIVSQYVTGKMKDFMKDKRQFNTDKASMRDLSQMIKKMPQHQKELSKYSTYLNLAEDCLKNYKGYVDKLCKVEQDLAMGTDAEGEKIKEHMKAIVPILLDQAVHDEDKLRIVLLYILAKNGISSDNLEKLMQHAQIKPNEKQTIENLNMLGVNVVPESKKKPYVVPRKERITENTYQMSRWTPQIKDIMEDLIDNKLEEKHFPFLAGRNAAMTQAAPSSVRYNWHKDKGASQTKNMPRAIVFILGGMTYSEMRSAYEVTKSGRNWEVVLGSTHIITPKEFLVNLRELTTAT</sequence>
<dbReference type="Gene3D" id="3.90.830.10">
    <property type="entry name" value="Syntaxin Binding Protein 1, Chain A, domain 2"/>
    <property type="match status" value="1"/>
</dbReference>
<organism evidence="4">
    <name type="scientific">Hirondellea gigas</name>
    <dbReference type="NCBI Taxonomy" id="1518452"/>
    <lineage>
        <taxon>Eukaryota</taxon>
        <taxon>Metazoa</taxon>
        <taxon>Ecdysozoa</taxon>
        <taxon>Arthropoda</taxon>
        <taxon>Crustacea</taxon>
        <taxon>Multicrustacea</taxon>
        <taxon>Malacostraca</taxon>
        <taxon>Eumalacostraca</taxon>
        <taxon>Peracarida</taxon>
        <taxon>Amphipoda</taxon>
        <taxon>Amphilochidea</taxon>
        <taxon>Lysianassida</taxon>
        <taxon>Lysianassidira</taxon>
        <taxon>Lysianassoidea</taxon>
        <taxon>Lysianassidae</taxon>
        <taxon>Hirondellea</taxon>
    </lineage>
</organism>
<evidence type="ECO:0000256" key="1">
    <source>
        <dbReference type="ARBA" id="ARBA00009884"/>
    </source>
</evidence>
<keyword evidence="2" id="KW-0813">Transport</keyword>
<evidence type="ECO:0000313" key="4">
    <source>
        <dbReference type="EMBL" id="LAB65971.1"/>
    </source>
</evidence>
<dbReference type="EMBL" id="IACT01000850">
    <property type="protein sequence ID" value="LAC20227.1"/>
    <property type="molecule type" value="mRNA"/>
</dbReference>
<dbReference type="InterPro" id="IPR043127">
    <property type="entry name" value="Sec-1-like_dom3a"/>
</dbReference>
<evidence type="ECO:0000256" key="2">
    <source>
        <dbReference type="ARBA" id="ARBA00022448"/>
    </source>
</evidence>
<dbReference type="AlphaFoldDB" id="A0A2P2HW13"/>
<keyword evidence="3" id="KW-0653">Protein transport</keyword>
<dbReference type="Pfam" id="PF00995">
    <property type="entry name" value="Sec1"/>
    <property type="match status" value="1"/>
</dbReference>
<comment type="similarity">
    <text evidence="1">Belongs to the STXBP/unc-18/SEC1 family.</text>
</comment>